<dbReference type="GO" id="GO:0051087">
    <property type="term" value="F:protein-folding chaperone binding"/>
    <property type="evidence" value="ECO:0007669"/>
    <property type="project" value="TreeGrafter"/>
</dbReference>
<dbReference type="AlphaFoldDB" id="A0A4Y7Q611"/>
<feature type="region of interest" description="Disordered" evidence="2">
    <location>
        <begin position="378"/>
        <end position="469"/>
    </location>
</feature>
<name>A0A4Y7Q611_9AGAM</name>
<feature type="compositionally biased region" description="Basic and acidic residues" evidence="2">
    <location>
        <begin position="390"/>
        <end position="411"/>
    </location>
</feature>
<dbReference type="InterPro" id="IPR036869">
    <property type="entry name" value="J_dom_sf"/>
</dbReference>
<accession>A0A4Y7Q611</accession>
<protein>
    <recommendedName>
        <fullName evidence="4">J domain-containing protein</fullName>
    </recommendedName>
</protein>
<dbReference type="PRINTS" id="PR00625">
    <property type="entry name" value="JDOMAIN"/>
</dbReference>
<keyword evidence="3" id="KW-1133">Transmembrane helix</keyword>
<dbReference type="InterPro" id="IPR051948">
    <property type="entry name" value="Hsp70_co-chaperone_J-domain"/>
</dbReference>
<dbReference type="GO" id="GO:0005783">
    <property type="term" value="C:endoplasmic reticulum"/>
    <property type="evidence" value="ECO:0007669"/>
    <property type="project" value="TreeGrafter"/>
</dbReference>
<evidence type="ECO:0000256" key="2">
    <source>
        <dbReference type="SAM" id="MobiDB-lite"/>
    </source>
</evidence>
<keyword evidence="6" id="KW-1185">Reference proteome</keyword>
<keyword evidence="3" id="KW-0812">Transmembrane</keyword>
<dbReference type="SUPFAM" id="SSF46565">
    <property type="entry name" value="Chaperone J-domain"/>
    <property type="match status" value="1"/>
</dbReference>
<feature type="transmembrane region" description="Helical" evidence="3">
    <location>
        <begin position="166"/>
        <end position="185"/>
    </location>
</feature>
<gene>
    <name evidence="5" type="ORF">BD410DRAFT_859597</name>
</gene>
<evidence type="ECO:0000259" key="4">
    <source>
        <dbReference type="PROSITE" id="PS50076"/>
    </source>
</evidence>
<dbReference type="InterPro" id="IPR001623">
    <property type="entry name" value="DnaJ_domain"/>
</dbReference>
<keyword evidence="3" id="KW-0472">Membrane</keyword>
<dbReference type="SMART" id="SM00271">
    <property type="entry name" value="DnaJ"/>
    <property type="match status" value="1"/>
</dbReference>
<proteinExistence type="predicted"/>
<dbReference type="PANTHER" id="PTHR44360:SF1">
    <property type="entry name" value="DNAJ HOMOLOG SUBFAMILY B MEMBER 9"/>
    <property type="match status" value="1"/>
</dbReference>
<evidence type="ECO:0000313" key="5">
    <source>
        <dbReference type="EMBL" id="TDL23093.1"/>
    </source>
</evidence>
<sequence length="469" mass="52156">MLSSTASTILRLAGWNYIPDLATRQALGFIHRLPLFRHPNAPPPPGTPAWHKHYRYTFAAVVLGYLIYNLVTASSETPPNFYEILGVSPDADEGALKYAFRAFAKRNHPDRVGPQGEELFIQVRDAFEALKNPTTRFAYDRFGPDAITWSDCATPKEFIHKGLMQASGFYIGTSLVLLFFSAALSASPVAFWRYLLLASLFASELCLILDPPASRLSSAAHDLAGPRANSFFTTAVRFIFPRRVPHQHILLLHQIFVFLSVALSRVVPVLFPQPGKLTDAQFAPLVHRLHAIAQATDKELSRMIHIDLHAVHAESPSIPGSARYYDVPLPACSPSPEVRELLKREMEDLIVANQLREEGPLRSRWEAAVARGKAIWNASRKGSNSPNVKDTGEERGDRPLDAELDTLERNETWPPAPSQSVYPVEPWNTALPNGDHIKLPSPRPSRSPSPSFQREVRGEGLRMSPSLTS</sequence>
<dbReference type="GO" id="GO:0036503">
    <property type="term" value="P:ERAD pathway"/>
    <property type="evidence" value="ECO:0007669"/>
    <property type="project" value="TreeGrafter"/>
</dbReference>
<organism evidence="5 6">
    <name type="scientific">Rickenella mellea</name>
    <dbReference type="NCBI Taxonomy" id="50990"/>
    <lineage>
        <taxon>Eukaryota</taxon>
        <taxon>Fungi</taxon>
        <taxon>Dikarya</taxon>
        <taxon>Basidiomycota</taxon>
        <taxon>Agaricomycotina</taxon>
        <taxon>Agaricomycetes</taxon>
        <taxon>Hymenochaetales</taxon>
        <taxon>Rickenellaceae</taxon>
        <taxon>Rickenella</taxon>
    </lineage>
</organism>
<dbReference type="CDD" id="cd06257">
    <property type="entry name" value="DnaJ"/>
    <property type="match status" value="1"/>
</dbReference>
<evidence type="ECO:0000256" key="1">
    <source>
        <dbReference type="ARBA" id="ARBA00023186"/>
    </source>
</evidence>
<dbReference type="Proteomes" id="UP000294933">
    <property type="component" value="Unassembled WGS sequence"/>
</dbReference>
<dbReference type="OrthoDB" id="10250354at2759"/>
<dbReference type="VEuPathDB" id="FungiDB:BD410DRAFT_859597"/>
<dbReference type="GO" id="GO:0051787">
    <property type="term" value="F:misfolded protein binding"/>
    <property type="evidence" value="ECO:0007669"/>
    <property type="project" value="TreeGrafter"/>
</dbReference>
<reference evidence="5 6" key="1">
    <citation type="submission" date="2018-06" db="EMBL/GenBank/DDBJ databases">
        <title>A transcriptomic atlas of mushroom development highlights an independent origin of complex multicellularity.</title>
        <authorList>
            <consortium name="DOE Joint Genome Institute"/>
            <person name="Krizsan K."/>
            <person name="Almasi E."/>
            <person name="Merenyi Z."/>
            <person name="Sahu N."/>
            <person name="Viragh M."/>
            <person name="Koszo T."/>
            <person name="Mondo S."/>
            <person name="Kiss B."/>
            <person name="Balint B."/>
            <person name="Kues U."/>
            <person name="Barry K."/>
            <person name="Hegedus J.C."/>
            <person name="Henrissat B."/>
            <person name="Johnson J."/>
            <person name="Lipzen A."/>
            <person name="Ohm R."/>
            <person name="Nagy I."/>
            <person name="Pangilinan J."/>
            <person name="Yan J."/>
            <person name="Xiong Y."/>
            <person name="Grigoriev I.V."/>
            <person name="Hibbett D.S."/>
            <person name="Nagy L.G."/>
        </authorList>
    </citation>
    <scope>NUCLEOTIDE SEQUENCE [LARGE SCALE GENOMIC DNA]</scope>
    <source>
        <strain evidence="5 6">SZMC22713</strain>
    </source>
</reference>
<dbReference type="PROSITE" id="PS50076">
    <property type="entry name" value="DNAJ_2"/>
    <property type="match status" value="1"/>
</dbReference>
<dbReference type="EMBL" id="ML170172">
    <property type="protein sequence ID" value="TDL23093.1"/>
    <property type="molecule type" value="Genomic_DNA"/>
</dbReference>
<dbReference type="PANTHER" id="PTHR44360">
    <property type="entry name" value="DNAJ HOMOLOG SUBFAMILY B MEMBER 9"/>
    <property type="match status" value="1"/>
</dbReference>
<dbReference type="Pfam" id="PF00226">
    <property type="entry name" value="DnaJ"/>
    <property type="match status" value="1"/>
</dbReference>
<keyword evidence="1" id="KW-0143">Chaperone</keyword>
<evidence type="ECO:0000256" key="3">
    <source>
        <dbReference type="SAM" id="Phobius"/>
    </source>
</evidence>
<feature type="domain" description="J" evidence="4">
    <location>
        <begin position="80"/>
        <end position="143"/>
    </location>
</feature>
<dbReference type="STRING" id="50990.A0A4Y7Q611"/>
<evidence type="ECO:0000313" key="6">
    <source>
        <dbReference type="Proteomes" id="UP000294933"/>
    </source>
</evidence>
<dbReference type="Gene3D" id="1.10.287.110">
    <property type="entry name" value="DnaJ domain"/>
    <property type="match status" value="1"/>
</dbReference>